<dbReference type="UniPathway" id="UPA00148"/>
<keyword evidence="3 9" id="KW-0489">Methyltransferase</keyword>
<evidence type="ECO:0000256" key="3">
    <source>
        <dbReference type="ARBA" id="ARBA00022603"/>
    </source>
</evidence>
<evidence type="ECO:0000259" key="7">
    <source>
        <dbReference type="Pfam" id="PF00590"/>
    </source>
</evidence>
<dbReference type="SUPFAM" id="SSF53790">
    <property type="entry name" value="Tetrapyrrole methylase"/>
    <property type="match status" value="1"/>
</dbReference>
<accession>A0A3S9PB75</accession>
<dbReference type="EC" id="2.1.1.131" evidence="9"/>
<keyword evidence="2" id="KW-0169">Cobalamin biosynthesis</keyword>
<proteinExistence type="predicted"/>
<dbReference type="InterPro" id="IPR014776">
    <property type="entry name" value="4pyrrole_Mease_sub2"/>
</dbReference>
<evidence type="ECO:0000256" key="6">
    <source>
        <dbReference type="ARBA" id="ARBA00023235"/>
    </source>
</evidence>
<dbReference type="InterPro" id="IPR051810">
    <property type="entry name" value="Precorrin_MeTrfase"/>
</dbReference>
<dbReference type="PANTHER" id="PTHR47036:SF1">
    <property type="entry name" value="COBALT-FACTOR III C(17)-METHYLTRANSFERASE-RELATED"/>
    <property type="match status" value="1"/>
</dbReference>
<sequence>MKITVAGLGPGHKDYILPIVTNALQKADVIIGYDYYFQFCEDFIKKDAVKIAMPLGKEEERAIVAVEEAKKNQHVFVIGSGDASIYSMAAIVYQVASLQPELPLELETLPGVSAFLAAGSKLGAPLGHDFCCISLSDLMTPWQVIEKRIRAAASGDFVTSLYNPKSKKRYWQLERLKKIFLEERDPSTPVAIIRQVTRPEEKITIQTLGTFDVELVDMFSLVMIGNSQTYQYKEHLITPRGYLNRKPKTGTEIQQESFRIVTNKLQELAHSTADKWAITRVIHTTGVLDDHIHYAASQKAVEQLSDHLQNGGTIVTDVTMVQAGITKQFAKKFQNKIVCCLNDDEIPAFAEKEELTRSQAGLRKAIGLYPDALYVVGNAPTALFEITDQLRDTPSFQPAGVIGVPVGFVNVLESKEQLVQSKNTPWITLHGNRGGSNIAAALVNACFTLQESTNYF</sequence>
<dbReference type="RefSeq" id="WP_126620202.1">
    <property type="nucleotide sequence ID" value="NZ_CP034563.1"/>
</dbReference>
<name>A0A3S9PB75_9BACT</name>
<dbReference type="SUPFAM" id="SSF63965">
    <property type="entry name" value="Precorrin-8X methylmutase CbiC/CobH"/>
    <property type="match status" value="1"/>
</dbReference>
<dbReference type="InterPro" id="IPR000878">
    <property type="entry name" value="4pyrrol_Mease"/>
</dbReference>
<keyword evidence="5" id="KW-0949">S-adenosyl-L-methionine</keyword>
<dbReference type="NCBIfam" id="TIGR01466">
    <property type="entry name" value="cobJ_cbiH"/>
    <property type="match status" value="1"/>
</dbReference>
<keyword evidence="6" id="KW-0413">Isomerase</keyword>
<protein>
    <submittedName>
        <fullName evidence="9">Precorrin-3B C(17)-methyltransferase</fullName>
        <ecNumber evidence="9">2.1.1.131</ecNumber>
    </submittedName>
</protein>
<evidence type="ECO:0000256" key="5">
    <source>
        <dbReference type="ARBA" id="ARBA00022691"/>
    </source>
</evidence>
<feature type="domain" description="Cobalamin biosynthesis precorrin-8X methylmutase CobH/CbiC" evidence="8">
    <location>
        <begin position="252"/>
        <end position="448"/>
    </location>
</feature>
<dbReference type="GO" id="GO:0016993">
    <property type="term" value="F:precorrin-8X methylmutase activity"/>
    <property type="evidence" value="ECO:0007669"/>
    <property type="project" value="InterPro"/>
</dbReference>
<dbReference type="InterPro" id="IPR006363">
    <property type="entry name" value="Cbl_synth_CobJ/CibH_dom"/>
</dbReference>
<evidence type="ECO:0000256" key="2">
    <source>
        <dbReference type="ARBA" id="ARBA00022573"/>
    </source>
</evidence>
<evidence type="ECO:0000313" key="10">
    <source>
        <dbReference type="Proteomes" id="UP000267268"/>
    </source>
</evidence>
<dbReference type="CDD" id="cd11646">
    <property type="entry name" value="Precorrin_3B_C17_MT"/>
    <property type="match status" value="1"/>
</dbReference>
<dbReference type="PANTHER" id="PTHR47036">
    <property type="entry name" value="COBALT-FACTOR III C(17)-METHYLTRANSFERASE-RELATED"/>
    <property type="match status" value="1"/>
</dbReference>
<dbReference type="EMBL" id="CP034563">
    <property type="protein sequence ID" value="AZQ65464.1"/>
    <property type="molecule type" value="Genomic_DNA"/>
</dbReference>
<dbReference type="GO" id="GO:0030789">
    <property type="term" value="F:precorrin-3B C17-methyltransferase activity"/>
    <property type="evidence" value="ECO:0007669"/>
    <property type="project" value="UniProtKB-EC"/>
</dbReference>
<evidence type="ECO:0000256" key="4">
    <source>
        <dbReference type="ARBA" id="ARBA00022679"/>
    </source>
</evidence>
<dbReference type="AlphaFoldDB" id="A0A3S9PB75"/>
<dbReference type="Pfam" id="PF02570">
    <property type="entry name" value="CbiC"/>
    <property type="match status" value="1"/>
</dbReference>
<reference evidence="9 10" key="1">
    <citation type="submission" date="2018-12" db="EMBL/GenBank/DDBJ databases">
        <title>Flammeovirga pectinis sp. nov., isolated from the gut of the Korean scallop, Patinopecten yessoensis.</title>
        <authorList>
            <person name="Bae J.-W."/>
            <person name="Jeong Y.-S."/>
            <person name="Kang W."/>
        </authorList>
    </citation>
    <scope>NUCLEOTIDE SEQUENCE [LARGE SCALE GENOMIC DNA]</scope>
    <source>
        <strain evidence="9 10">L12M1</strain>
    </source>
</reference>
<dbReference type="KEGG" id="fll:EI427_24955"/>
<dbReference type="Gene3D" id="3.30.950.10">
    <property type="entry name" value="Methyltransferase, Cobalt-precorrin-4 Transmethylase, Domain 2"/>
    <property type="match status" value="1"/>
</dbReference>
<evidence type="ECO:0000259" key="8">
    <source>
        <dbReference type="Pfam" id="PF02570"/>
    </source>
</evidence>
<dbReference type="InterPro" id="IPR003722">
    <property type="entry name" value="Cbl_synth_CobH/CbiC"/>
</dbReference>
<dbReference type="InterPro" id="IPR036588">
    <property type="entry name" value="CobH/CbiC_sf"/>
</dbReference>
<evidence type="ECO:0000256" key="1">
    <source>
        <dbReference type="ARBA" id="ARBA00004953"/>
    </source>
</evidence>
<feature type="domain" description="Tetrapyrrole methylase" evidence="7">
    <location>
        <begin position="2"/>
        <end position="210"/>
    </location>
</feature>
<dbReference type="Gene3D" id="3.40.50.10230">
    <property type="entry name" value="Cobalamin biosynthesis CobH/CbiC, precorrin-8X methylmutase"/>
    <property type="match status" value="1"/>
</dbReference>
<dbReference type="Proteomes" id="UP000267268">
    <property type="component" value="Chromosome 2"/>
</dbReference>
<dbReference type="InterPro" id="IPR035996">
    <property type="entry name" value="4pyrrol_Methylase_sf"/>
</dbReference>
<dbReference type="GO" id="GO:0009236">
    <property type="term" value="P:cobalamin biosynthetic process"/>
    <property type="evidence" value="ECO:0007669"/>
    <property type="project" value="UniProtKB-UniPathway"/>
</dbReference>
<keyword evidence="4 9" id="KW-0808">Transferase</keyword>
<dbReference type="Pfam" id="PF00590">
    <property type="entry name" value="TP_methylase"/>
    <property type="match status" value="1"/>
</dbReference>
<comment type="pathway">
    <text evidence="1">Cofactor biosynthesis; adenosylcobalamin biosynthesis.</text>
</comment>
<organism evidence="9 10">
    <name type="scientific">Flammeovirga pectinis</name>
    <dbReference type="NCBI Taxonomy" id="2494373"/>
    <lineage>
        <taxon>Bacteria</taxon>
        <taxon>Pseudomonadati</taxon>
        <taxon>Bacteroidota</taxon>
        <taxon>Cytophagia</taxon>
        <taxon>Cytophagales</taxon>
        <taxon>Flammeovirgaceae</taxon>
        <taxon>Flammeovirga</taxon>
    </lineage>
</organism>
<evidence type="ECO:0000313" key="9">
    <source>
        <dbReference type="EMBL" id="AZQ65464.1"/>
    </source>
</evidence>
<dbReference type="Gene3D" id="3.40.1010.10">
    <property type="entry name" value="Cobalt-precorrin-4 Transmethylase, Domain 1"/>
    <property type="match status" value="1"/>
</dbReference>
<dbReference type="InterPro" id="IPR014777">
    <property type="entry name" value="4pyrrole_Mease_sub1"/>
</dbReference>
<keyword evidence="10" id="KW-1185">Reference proteome</keyword>
<dbReference type="GO" id="GO:0032259">
    <property type="term" value="P:methylation"/>
    <property type="evidence" value="ECO:0007669"/>
    <property type="project" value="UniProtKB-KW"/>
</dbReference>
<gene>
    <name evidence="9" type="primary">cobJ</name>
    <name evidence="9" type="ORF">EI427_24955</name>
</gene>
<dbReference type="OrthoDB" id="9772960at2"/>